<feature type="transmembrane region" description="Helical" evidence="10">
    <location>
        <begin position="264"/>
        <end position="285"/>
    </location>
</feature>
<keyword evidence="4" id="KW-0874">Quinone</keyword>
<evidence type="ECO:0000313" key="13">
    <source>
        <dbReference type="Proteomes" id="UP001143543"/>
    </source>
</evidence>
<evidence type="ECO:0000256" key="1">
    <source>
        <dbReference type="ARBA" id="ARBA00004141"/>
    </source>
</evidence>
<evidence type="ECO:0000256" key="3">
    <source>
        <dbReference type="ARBA" id="ARBA00022692"/>
    </source>
</evidence>
<evidence type="ECO:0000256" key="8">
    <source>
        <dbReference type="ARBA" id="ARBA00023157"/>
    </source>
</evidence>
<dbReference type="Gene3D" id="1.20.1440.130">
    <property type="entry name" value="VKOR domain"/>
    <property type="match status" value="1"/>
</dbReference>
<evidence type="ECO:0000256" key="7">
    <source>
        <dbReference type="ARBA" id="ARBA00023136"/>
    </source>
</evidence>
<sequence length="523" mass="59323">MQTLEEKLLRKCNYFVASENFDDIYNSHPNYPSLYAITESYSQLGIENAALRIPKDQIDELPTHFMAQIADQKSEGLSLVTKKNDAFMVESYEQKKQTYSKKQFLEQWTGIVLLVEDNPNKETSSFKLTKSLVFAVVLLGVIVLPHIKAQSFILEVCIYQCIALAGIAIGYFVIEKDISNSRNNLGNAICNMGKSKNCEAVLESDFGKLPGNISLKELPLVYFMSNLLFLSFSVAYPIVGLVSILSVPIIAYSIYLQSVKIKSWCTFCLITAALLALNSTTYIAIHGVTQFTIPTTISLVIYAIVGLLVYQIIHQFIQFQKEQNILKHTSYEFKRFKNNPDIFTSCTKPLDFSNEYQKLPLIELGNPKAANNLTLFLSPFCGHCHKAYKTAIELLETGDNNLSLTIGFNVNPENEQNPSIPILKAILNIYLAAPEQIKEALYDKHIEPMQREEWLKKWDKPLKNEAQINHLLYAQYTWCQKNNFAYTPVKVINGQLFPNEYQLTDLKYLLNELTETTTVAVAS</sequence>
<evidence type="ECO:0000256" key="10">
    <source>
        <dbReference type="SAM" id="Phobius"/>
    </source>
</evidence>
<comment type="caution">
    <text evidence="12">The sequence shown here is derived from an EMBL/GenBank/DDBJ whole genome shotgun (WGS) entry which is preliminary data.</text>
</comment>
<feature type="transmembrane region" description="Helical" evidence="10">
    <location>
        <begin position="291"/>
        <end position="313"/>
    </location>
</feature>
<name>A0ABQ5MGS3_9FLAO</name>
<dbReference type="Pfam" id="PF07884">
    <property type="entry name" value="VKOR"/>
    <property type="match status" value="1"/>
</dbReference>
<evidence type="ECO:0000313" key="12">
    <source>
        <dbReference type="EMBL" id="GLB48615.1"/>
    </source>
</evidence>
<evidence type="ECO:0000256" key="6">
    <source>
        <dbReference type="ARBA" id="ARBA00023002"/>
    </source>
</evidence>
<dbReference type="InterPro" id="IPR036249">
    <property type="entry name" value="Thioredoxin-like_sf"/>
</dbReference>
<dbReference type="InterPro" id="IPR012932">
    <property type="entry name" value="VKOR"/>
</dbReference>
<feature type="transmembrane region" description="Helical" evidence="10">
    <location>
        <begin position="152"/>
        <end position="174"/>
    </location>
</feature>
<dbReference type="Proteomes" id="UP001143543">
    <property type="component" value="Unassembled WGS sequence"/>
</dbReference>
<keyword evidence="6" id="KW-0560">Oxidoreductase</keyword>
<evidence type="ECO:0000256" key="9">
    <source>
        <dbReference type="ARBA" id="ARBA00023284"/>
    </source>
</evidence>
<evidence type="ECO:0000256" key="4">
    <source>
        <dbReference type="ARBA" id="ARBA00022719"/>
    </source>
</evidence>
<comment type="subcellular location">
    <subcellularLocation>
        <location evidence="1">Membrane</location>
        <topology evidence="1">Multi-pass membrane protein</topology>
    </subcellularLocation>
</comment>
<dbReference type="RefSeq" id="WP_281764249.1">
    <property type="nucleotide sequence ID" value="NZ_BRVO01000001.1"/>
</dbReference>
<dbReference type="InterPro" id="IPR038354">
    <property type="entry name" value="VKOR_sf"/>
</dbReference>
<evidence type="ECO:0000259" key="11">
    <source>
        <dbReference type="SMART" id="SM00756"/>
    </source>
</evidence>
<keyword evidence="7 10" id="KW-0472">Membrane</keyword>
<keyword evidence="9" id="KW-0676">Redox-active center</keyword>
<gene>
    <name evidence="12" type="ORF">Y10_09830</name>
</gene>
<dbReference type="Gene3D" id="3.40.30.10">
    <property type="entry name" value="Glutaredoxin"/>
    <property type="match status" value="1"/>
</dbReference>
<keyword evidence="3 10" id="KW-0812">Transmembrane</keyword>
<organism evidence="12 13">
    <name type="scientific">Neptunitalea lumnitzerae</name>
    <dbReference type="NCBI Taxonomy" id="2965509"/>
    <lineage>
        <taxon>Bacteria</taxon>
        <taxon>Pseudomonadati</taxon>
        <taxon>Bacteroidota</taxon>
        <taxon>Flavobacteriia</taxon>
        <taxon>Flavobacteriales</taxon>
        <taxon>Flavobacteriaceae</taxon>
        <taxon>Neptunitalea</taxon>
    </lineage>
</organism>
<comment type="similarity">
    <text evidence="2">Belongs to the VKOR family.</text>
</comment>
<feature type="domain" description="Vitamin K epoxide reductase" evidence="11">
    <location>
        <begin position="151"/>
        <end position="286"/>
    </location>
</feature>
<keyword evidence="13" id="KW-1185">Reference proteome</keyword>
<accession>A0ABQ5MGS3</accession>
<keyword evidence="5 10" id="KW-1133">Transmembrane helix</keyword>
<evidence type="ECO:0000256" key="2">
    <source>
        <dbReference type="ARBA" id="ARBA00006214"/>
    </source>
</evidence>
<feature type="transmembrane region" description="Helical" evidence="10">
    <location>
        <begin position="227"/>
        <end position="252"/>
    </location>
</feature>
<keyword evidence="8" id="KW-1015">Disulfide bond</keyword>
<feature type="transmembrane region" description="Helical" evidence="10">
    <location>
        <begin position="128"/>
        <end position="145"/>
    </location>
</feature>
<reference evidence="12" key="1">
    <citation type="submission" date="2022-07" db="EMBL/GenBank/DDBJ databases">
        <title>Taxonomy of Novel Oxalotrophic and Methylotrophic Bacteria.</title>
        <authorList>
            <person name="Sahin N."/>
            <person name="Tani A."/>
        </authorList>
    </citation>
    <scope>NUCLEOTIDE SEQUENCE</scope>
    <source>
        <strain evidence="12">Y10</strain>
    </source>
</reference>
<evidence type="ECO:0000256" key="5">
    <source>
        <dbReference type="ARBA" id="ARBA00022989"/>
    </source>
</evidence>
<dbReference type="CDD" id="cd12921">
    <property type="entry name" value="VKOR_4"/>
    <property type="match status" value="1"/>
</dbReference>
<dbReference type="EMBL" id="BRVO01000001">
    <property type="protein sequence ID" value="GLB48615.1"/>
    <property type="molecule type" value="Genomic_DNA"/>
</dbReference>
<dbReference type="SUPFAM" id="SSF52833">
    <property type="entry name" value="Thioredoxin-like"/>
    <property type="match status" value="1"/>
</dbReference>
<protein>
    <recommendedName>
        <fullName evidence="11">Vitamin K epoxide reductase domain-containing protein</fullName>
    </recommendedName>
</protein>
<dbReference type="SMART" id="SM00756">
    <property type="entry name" value="VKc"/>
    <property type="match status" value="1"/>
</dbReference>
<proteinExistence type="inferred from homology"/>
<dbReference type="Gene3D" id="3.90.70.10">
    <property type="entry name" value="Cysteine proteinases"/>
    <property type="match status" value="1"/>
</dbReference>